<proteinExistence type="predicted"/>
<feature type="region of interest" description="Disordered" evidence="1">
    <location>
        <begin position="27"/>
        <end position="76"/>
    </location>
</feature>
<dbReference type="OrthoDB" id="4794089at2"/>
<dbReference type="EMBL" id="JDYK01000012">
    <property type="protein sequence ID" value="EWS80862.1"/>
    <property type="molecule type" value="Genomic_DNA"/>
</dbReference>
<feature type="chain" id="PRO_5039726104" evidence="2">
    <location>
        <begin position="29"/>
        <end position="274"/>
    </location>
</feature>
<dbReference type="AlphaFoldDB" id="Z9JSX2"/>
<name>Z9JSX2_9MICO</name>
<protein>
    <submittedName>
        <fullName evidence="3">Uncharacterized protein</fullName>
    </submittedName>
</protein>
<sequence length="274" mass="27152">MTAWTPPRSALRLAAAMSLLAVAATACSAPDPGPAAETTRPASQTDTAPADGGIGGPSDGGGASDGGASDGGGVAEPELHPRVLLATEPGGPRLEADALAAVLEDRLGAPAECDGPLDLDGGDPQTCGAPLGGESEEDAVWVGQGVQVPGPAGEGPRRAVLFTVDVRLSDEASLALGEDRVLSALPMGSMYGAAPVPADQLGEDALRTLTSGSALTAPVTTYTAVRCTQALDFSQLEPVECLGVRADGAEEPLWVLPGPFAGTDQGLIVSSPAA</sequence>
<dbReference type="RefSeq" id="WP_038372857.1">
    <property type="nucleotide sequence ID" value="NZ_BAAAOW010000001.1"/>
</dbReference>
<organism evidence="3 4">
    <name type="scientific">Brachybacterium phenoliresistens</name>
    <dbReference type="NCBI Taxonomy" id="396014"/>
    <lineage>
        <taxon>Bacteria</taxon>
        <taxon>Bacillati</taxon>
        <taxon>Actinomycetota</taxon>
        <taxon>Actinomycetes</taxon>
        <taxon>Micrococcales</taxon>
        <taxon>Dermabacteraceae</taxon>
        <taxon>Brachybacterium</taxon>
    </lineage>
</organism>
<keyword evidence="4" id="KW-1185">Reference proteome</keyword>
<dbReference type="Proteomes" id="UP000023067">
    <property type="component" value="Unassembled WGS sequence"/>
</dbReference>
<evidence type="ECO:0000313" key="4">
    <source>
        <dbReference type="Proteomes" id="UP000023067"/>
    </source>
</evidence>
<feature type="signal peptide" evidence="2">
    <location>
        <begin position="1"/>
        <end position="28"/>
    </location>
</feature>
<evidence type="ECO:0000313" key="3">
    <source>
        <dbReference type="EMBL" id="EWS80862.1"/>
    </source>
</evidence>
<comment type="caution">
    <text evidence="3">The sequence shown here is derived from an EMBL/GenBank/DDBJ whole genome shotgun (WGS) entry which is preliminary data.</text>
</comment>
<keyword evidence="2" id="KW-0732">Signal</keyword>
<dbReference type="HOGENOM" id="CLU_1014391_0_0_11"/>
<evidence type="ECO:0000256" key="1">
    <source>
        <dbReference type="SAM" id="MobiDB-lite"/>
    </source>
</evidence>
<feature type="compositionally biased region" description="Gly residues" evidence="1">
    <location>
        <begin position="52"/>
        <end position="74"/>
    </location>
</feature>
<gene>
    <name evidence="3" type="ORF">BF93_01480</name>
</gene>
<accession>Z9JSX2</accession>
<evidence type="ECO:0000256" key="2">
    <source>
        <dbReference type="SAM" id="SignalP"/>
    </source>
</evidence>
<dbReference type="PATRIC" id="fig|396014.3.peg.2334"/>
<reference evidence="3 4" key="1">
    <citation type="submission" date="2014-02" db="EMBL/GenBank/DDBJ databases">
        <title>Genome sequence of Brachybacterium phenoliresistens strain W13A50.</title>
        <authorList>
            <person name="Wang X."/>
        </authorList>
    </citation>
    <scope>NUCLEOTIDE SEQUENCE [LARGE SCALE GENOMIC DNA]</scope>
    <source>
        <strain evidence="3 4">W13A50</strain>
    </source>
</reference>